<dbReference type="Pfam" id="PF00361">
    <property type="entry name" value="Proton_antipo_M"/>
    <property type="match status" value="1"/>
</dbReference>
<evidence type="ECO:0000313" key="8">
    <source>
        <dbReference type="EMBL" id="QDQ99136.1"/>
    </source>
</evidence>
<feature type="transmembrane region" description="Helical" evidence="5">
    <location>
        <begin position="173"/>
        <end position="192"/>
    </location>
</feature>
<keyword evidence="5" id="KW-0813">Transport</keyword>
<feature type="transmembrane region" description="Helical" evidence="5">
    <location>
        <begin position="323"/>
        <end position="341"/>
    </location>
</feature>
<comment type="subcellular location">
    <subcellularLocation>
        <location evidence="5">Cell membrane</location>
        <topology evidence="5">Multi-pass membrane protein</topology>
    </subcellularLocation>
    <subcellularLocation>
        <location evidence="1">Endomembrane system</location>
        <topology evidence="1">Multi-pass membrane protein</topology>
    </subcellularLocation>
    <subcellularLocation>
        <location evidence="6">Membrane</location>
        <topology evidence="6">Multi-pass membrane protein</topology>
    </subcellularLocation>
</comment>
<reference evidence="8 9" key="1">
    <citation type="submission" date="2019-07" db="EMBL/GenBank/DDBJ databases">
        <title>Tomitella cavernea sp. nov., an actinomycete isolated from soil.</title>
        <authorList>
            <person name="Cheng J."/>
        </authorList>
    </citation>
    <scope>NUCLEOTIDE SEQUENCE [LARGE SCALE GENOMIC DNA]</scope>
    <source>
        <strain evidence="8 9">HY188</strain>
    </source>
</reference>
<dbReference type="EC" id="7.1.1.-" evidence="5"/>
<feature type="transmembrane region" description="Helical" evidence="5">
    <location>
        <begin position="246"/>
        <end position="267"/>
    </location>
</feature>
<name>A0A516X7U0_9ACTN</name>
<keyword evidence="8" id="KW-0560">Oxidoreductase</keyword>
<dbReference type="NCBIfam" id="NF004441">
    <property type="entry name" value="PRK05777.1-4"/>
    <property type="match status" value="1"/>
</dbReference>
<organism evidence="8 9">
    <name type="scientific">Tomitella fengzijianii</name>
    <dbReference type="NCBI Taxonomy" id="2597660"/>
    <lineage>
        <taxon>Bacteria</taxon>
        <taxon>Bacillati</taxon>
        <taxon>Actinomycetota</taxon>
        <taxon>Actinomycetes</taxon>
        <taxon>Mycobacteriales</taxon>
        <taxon>Tomitella</taxon>
    </lineage>
</organism>
<dbReference type="GO" id="GO:0008137">
    <property type="term" value="F:NADH dehydrogenase (ubiquinone) activity"/>
    <property type="evidence" value="ECO:0007669"/>
    <property type="project" value="InterPro"/>
</dbReference>
<dbReference type="EMBL" id="CP041765">
    <property type="protein sequence ID" value="QDQ99136.1"/>
    <property type="molecule type" value="Genomic_DNA"/>
</dbReference>
<accession>A0A516X7U0</accession>
<proteinExistence type="inferred from homology"/>
<evidence type="ECO:0000256" key="5">
    <source>
        <dbReference type="HAMAP-Rule" id="MF_00445"/>
    </source>
</evidence>
<feature type="transmembrane region" description="Helical" evidence="5">
    <location>
        <begin position="348"/>
        <end position="368"/>
    </location>
</feature>
<feature type="transmembrane region" description="Helical" evidence="5">
    <location>
        <begin position="374"/>
        <end position="396"/>
    </location>
</feature>
<keyword evidence="4 5" id="KW-0472">Membrane</keyword>
<dbReference type="OrthoDB" id="9811718at2"/>
<dbReference type="GO" id="GO:0005886">
    <property type="term" value="C:plasma membrane"/>
    <property type="evidence" value="ECO:0007669"/>
    <property type="project" value="UniProtKB-SubCell"/>
</dbReference>
<keyword evidence="5" id="KW-0874">Quinone</keyword>
<keyword evidence="3 5" id="KW-1133">Transmembrane helix</keyword>
<comment type="catalytic activity">
    <reaction evidence="5">
        <text>a quinone + NADH + 5 H(+)(in) = a quinol + NAD(+) + 4 H(+)(out)</text>
        <dbReference type="Rhea" id="RHEA:57888"/>
        <dbReference type="ChEBI" id="CHEBI:15378"/>
        <dbReference type="ChEBI" id="CHEBI:24646"/>
        <dbReference type="ChEBI" id="CHEBI:57540"/>
        <dbReference type="ChEBI" id="CHEBI:57945"/>
        <dbReference type="ChEBI" id="CHEBI:132124"/>
    </reaction>
</comment>
<comment type="similarity">
    <text evidence="5">Belongs to the complex I subunit 2 family.</text>
</comment>
<comment type="subunit">
    <text evidence="5">NDH-1 is composed of 14 different subunits. Subunits NuoA, H, J, K, L, M, N constitute the membrane sector of the complex.</text>
</comment>
<dbReference type="GO" id="GO:0048038">
    <property type="term" value="F:quinone binding"/>
    <property type="evidence" value="ECO:0007669"/>
    <property type="project" value="UniProtKB-KW"/>
</dbReference>
<protein>
    <recommendedName>
        <fullName evidence="5">NADH-quinone oxidoreductase subunit N</fullName>
        <ecNumber evidence="5">7.1.1.-</ecNumber>
    </recommendedName>
    <alternativeName>
        <fullName evidence="5">NADH dehydrogenase I subunit N</fullName>
    </alternativeName>
    <alternativeName>
        <fullName evidence="5">NDH-1 subunit N</fullName>
    </alternativeName>
</protein>
<dbReference type="InterPro" id="IPR010096">
    <property type="entry name" value="NADH-Q_OxRdtase_suN/2"/>
</dbReference>
<feature type="transmembrane region" description="Helical" evidence="5">
    <location>
        <begin position="204"/>
        <end position="226"/>
    </location>
</feature>
<feature type="transmembrane region" description="Helical" evidence="5">
    <location>
        <begin position="503"/>
        <end position="524"/>
    </location>
</feature>
<evidence type="ECO:0000313" key="9">
    <source>
        <dbReference type="Proteomes" id="UP000317344"/>
    </source>
</evidence>
<keyword evidence="5" id="KW-1003">Cell membrane</keyword>
<keyword evidence="5" id="KW-1278">Translocase</keyword>
<sequence length="540" mass="54841">MLAAAAPAPDIDYAALSPMIVVFAAAVVGVLVEAFAPRRGRFTAQVVLSGAGLIGAFAAVIALAGTERTVMAGSVTIDGAALYLQGTILVVGFLSLMLFADRRLAVRGRSREPAAAGAGAPFFAPQASAIPGGADEALARRAGIVQSEIFPLAMFSVGGMMLFPASADLITMFIALEVLSLPLYLLCGLARHRRLISQEAALKYFLLGAYSSAFFIFGAALLYGYAGTVSLDGIAEAARVGVGTGGPGGATVLALVGAGLLGMGLLFKVGAVPFHSWIPDVYQGAPTPVTAFMASATKIAAFGALLRVFLVALPALHDQWRPVLWAVAIATMIFGSVVALTQTDIKRMLAYSSVSHIGFMLTAVVPASDAGLSAVLFYLAAYGVSAVGAFALAGLVRGPAPDGSGDGLAPEAPDTAKWAGLGRRHPVFGSAFALLLLAFAGIPLTSGFVAKFDVFAAALSGGATALVIVGVVCSAIAAFFYVRVIVLMFFGEPDGDTPVVATPGALTAAAVSVSVVVTIVLGVAPQPLLDLADRAAPFFG</sequence>
<dbReference type="HAMAP" id="MF_00445">
    <property type="entry name" value="NDH1_NuoN_1"/>
    <property type="match status" value="1"/>
</dbReference>
<dbReference type="Proteomes" id="UP000317344">
    <property type="component" value="Chromosome"/>
</dbReference>
<evidence type="ECO:0000259" key="7">
    <source>
        <dbReference type="Pfam" id="PF00361"/>
    </source>
</evidence>
<gene>
    <name evidence="5 8" type="primary">nuoN</name>
    <name evidence="8" type="ORF">FO059_07490</name>
</gene>
<feature type="transmembrane region" description="Helical" evidence="5">
    <location>
        <begin position="80"/>
        <end position="100"/>
    </location>
</feature>
<dbReference type="GO" id="GO:0012505">
    <property type="term" value="C:endomembrane system"/>
    <property type="evidence" value="ECO:0007669"/>
    <property type="project" value="UniProtKB-SubCell"/>
</dbReference>
<keyword evidence="5" id="KW-0520">NAD</keyword>
<keyword evidence="2 5" id="KW-0812">Transmembrane</keyword>
<keyword evidence="9" id="KW-1185">Reference proteome</keyword>
<dbReference type="PANTHER" id="PTHR22773">
    <property type="entry name" value="NADH DEHYDROGENASE"/>
    <property type="match status" value="1"/>
</dbReference>
<evidence type="ECO:0000256" key="3">
    <source>
        <dbReference type="ARBA" id="ARBA00022989"/>
    </source>
</evidence>
<evidence type="ECO:0000256" key="6">
    <source>
        <dbReference type="RuleBase" id="RU000320"/>
    </source>
</evidence>
<dbReference type="AlphaFoldDB" id="A0A516X7U0"/>
<feature type="transmembrane region" description="Helical" evidence="5">
    <location>
        <begin position="455"/>
        <end position="482"/>
    </location>
</feature>
<feature type="transmembrane region" description="Helical" evidence="5">
    <location>
        <begin position="15"/>
        <end position="34"/>
    </location>
</feature>
<evidence type="ECO:0000256" key="4">
    <source>
        <dbReference type="ARBA" id="ARBA00023136"/>
    </source>
</evidence>
<dbReference type="InterPro" id="IPR001750">
    <property type="entry name" value="ND/Mrp_TM"/>
</dbReference>
<dbReference type="RefSeq" id="WP_143910540.1">
    <property type="nucleotide sequence ID" value="NZ_CP041765.1"/>
</dbReference>
<dbReference type="NCBIfam" id="TIGR01770">
    <property type="entry name" value="NDH_I_N"/>
    <property type="match status" value="1"/>
</dbReference>
<evidence type="ECO:0000256" key="1">
    <source>
        <dbReference type="ARBA" id="ARBA00004127"/>
    </source>
</evidence>
<feature type="transmembrane region" description="Helical" evidence="5">
    <location>
        <begin position="299"/>
        <end position="317"/>
    </location>
</feature>
<feature type="transmembrane region" description="Helical" evidence="5">
    <location>
        <begin position="149"/>
        <end position="167"/>
    </location>
</feature>
<reference evidence="8 9" key="2">
    <citation type="submission" date="2019-07" db="EMBL/GenBank/DDBJ databases">
        <authorList>
            <person name="Huang Y."/>
        </authorList>
    </citation>
    <scope>NUCLEOTIDE SEQUENCE [LARGE SCALE GENOMIC DNA]</scope>
    <source>
        <strain evidence="8 9">HY188</strain>
    </source>
</reference>
<dbReference type="GO" id="GO:0042773">
    <property type="term" value="P:ATP synthesis coupled electron transport"/>
    <property type="evidence" value="ECO:0007669"/>
    <property type="project" value="InterPro"/>
</dbReference>
<dbReference type="GO" id="GO:0050136">
    <property type="term" value="F:NADH dehydrogenase (quinone) (non-electrogenic) activity"/>
    <property type="evidence" value="ECO:0007669"/>
    <property type="project" value="UniProtKB-UniRule"/>
</dbReference>
<feature type="transmembrane region" description="Helical" evidence="5">
    <location>
        <begin position="46"/>
        <end position="65"/>
    </location>
</feature>
<evidence type="ECO:0000256" key="2">
    <source>
        <dbReference type="ARBA" id="ARBA00022692"/>
    </source>
</evidence>
<feature type="domain" description="NADH:quinone oxidoreductase/Mrp antiporter transmembrane" evidence="7">
    <location>
        <begin position="166"/>
        <end position="476"/>
    </location>
</feature>
<dbReference type="KEGG" id="toy:FO059_07490"/>
<comment type="function">
    <text evidence="5">NDH-1 shuttles electrons from NADH, via FMN and iron-sulfur (Fe-S) centers, to quinones in the respiratory chain. The immediate electron acceptor for the enzyme in this species is believed to be a menaquinone. Couples the redox reaction to proton translocation (for every two electrons transferred, four hydrogen ions are translocated across the cytoplasmic membrane), and thus conserves the redox energy in a proton gradient.</text>
</comment>
<feature type="transmembrane region" description="Helical" evidence="5">
    <location>
        <begin position="427"/>
        <end position="449"/>
    </location>
</feature>